<name>A0ABQ6FTG1_9CHLR</name>
<evidence type="ECO:0000313" key="1">
    <source>
        <dbReference type="EMBL" id="GLV55803.1"/>
    </source>
</evidence>
<organism evidence="1 2">
    <name type="scientific">Dictyobacter halimunensis</name>
    <dbReference type="NCBI Taxonomy" id="3026934"/>
    <lineage>
        <taxon>Bacteria</taxon>
        <taxon>Bacillati</taxon>
        <taxon>Chloroflexota</taxon>
        <taxon>Ktedonobacteria</taxon>
        <taxon>Ktedonobacterales</taxon>
        <taxon>Dictyobacteraceae</taxon>
        <taxon>Dictyobacter</taxon>
    </lineage>
</organism>
<dbReference type="Proteomes" id="UP001344906">
    <property type="component" value="Unassembled WGS sequence"/>
</dbReference>
<proteinExistence type="predicted"/>
<protein>
    <submittedName>
        <fullName evidence="1">Uncharacterized protein</fullName>
    </submittedName>
</protein>
<sequence>MSRDYIGIDKWTCQGLKKLFGGEGRSKIAQRLQEPIEWNVKLTKPFIGARIPGAIESKCVERVFSS</sequence>
<keyword evidence="2" id="KW-1185">Reference proteome</keyword>
<reference evidence="1 2" key="1">
    <citation type="submission" date="2023-02" db="EMBL/GenBank/DDBJ databases">
        <title>Dictyobacter halimunensis sp. nov., a new member of the class Ktedonobacteria from forest soil in a geothermal area.</title>
        <authorList>
            <person name="Rachmania M.K."/>
            <person name="Ningsih F."/>
            <person name="Sakai Y."/>
            <person name="Yabe S."/>
            <person name="Yokota A."/>
            <person name="Sjamsuridzal W."/>
        </authorList>
    </citation>
    <scope>NUCLEOTIDE SEQUENCE [LARGE SCALE GENOMIC DNA]</scope>
    <source>
        <strain evidence="1 2">S3.2.2.5</strain>
    </source>
</reference>
<comment type="caution">
    <text evidence="1">The sequence shown here is derived from an EMBL/GenBank/DDBJ whole genome shotgun (WGS) entry which is preliminary data.</text>
</comment>
<dbReference type="EMBL" id="BSRI01000001">
    <property type="protein sequence ID" value="GLV55803.1"/>
    <property type="molecule type" value="Genomic_DNA"/>
</dbReference>
<accession>A0ABQ6FTG1</accession>
<gene>
    <name evidence="1" type="ORF">KDH_26470</name>
</gene>
<evidence type="ECO:0000313" key="2">
    <source>
        <dbReference type="Proteomes" id="UP001344906"/>
    </source>
</evidence>